<keyword evidence="1" id="KW-0805">Transcription regulation</keyword>
<evidence type="ECO:0000256" key="4">
    <source>
        <dbReference type="PROSITE-ProRule" id="PRU00335"/>
    </source>
</evidence>
<dbReference type="PANTHER" id="PTHR30055:SF234">
    <property type="entry name" value="HTH-TYPE TRANSCRIPTIONAL REGULATOR BETI"/>
    <property type="match status" value="1"/>
</dbReference>
<gene>
    <name evidence="6" type="ORF">EFL26_03650</name>
</gene>
<proteinExistence type="predicted"/>
<dbReference type="PRINTS" id="PR00455">
    <property type="entry name" value="HTHTETR"/>
</dbReference>
<dbReference type="SUPFAM" id="SSF46689">
    <property type="entry name" value="Homeodomain-like"/>
    <property type="match status" value="1"/>
</dbReference>
<dbReference type="Pfam" id="PF00440">
    <property type="entry name" value="TetR_N"/>
    <property type="match status" value="1"/>
</dbReference>
<dbReference type="PROSITE" id="PS50977">
    <property type="entry name" value="HTH_TETR_2"/>
    <property type="match status" value="1"/>
</dbReference>
<dbReference type="InterPro" id="IPR009057">
    <property type="entry name" value="Homeodomain-like_sf"/>
</dbReference>
<dbReference type="PANTHER" id="PTHR30055">
    <property type="entry name" value="HTH-TYPE TRANSCRIPTIONAL REGULATOR RUTR"/>
    <property type="match status" value="1"/>
</dbReference>
<accession>A0A3N0GW23</accession>
<name>A0A3N0GW23_9ACTN</name>
<reference evidence="6 7" key="1">
    <citation type="submission" date="2018-11" db="EMBL/GenBank/DDBJ databases">
        <authorList>
            <person name="Li F."/>
        </authorList>
    </citation>
    <scope>NUCLEOTIDE SEQUENCE [LARGE SCALE GENOMIC DNA]</scope>
    <source>
        <strain evidence="6 7">Gsoil 818</strain>
    </source>
</reference>
<evidence type="ECO:0000313" key="6">
    <source>
        <dbReference type="EMBL" id="RNM16637.1"/>
    </source>
</evidence>
<dbReference type="GO" id="GO:0000976">
    <property type="term" value="F:transcription cis-regulatory region binding"/>
    <property type="evidence" value="ECO:0007669"/>
    <property type="project" value="TreeGrafter"/>
</dbReference>
<dbReference type="Gene3D" id="1.10.357.10">
    <property type="entry name" value="Tetracycline Repressor, domain 2"/>
    <property type="match status" value="1"/>
</dbReference>
<dbReference type="GO" id="GO:0003700">
    <property type="term" value="F:DNA-binding transcription factor activity"/>
    <property type="evidence" value="ECO:0007669"/>
    <property type="project" value="TreeGrafter"/>
</dbReference>
<evidence type="ECO:0000256" key="2">
    <source>
        <dbReference type="ARBA" id="ARBA00023125"/>
    </source>
</evidence>
<dbReference type="InterPro" id="IPR050109">
    <property type="entry name" value="HTH-type_TetR-like_transc_reg"/>
</dbReference>
<dbReference type="Proteomes" id="UP000279994">
    <property type="component" value="Unassembled WGS sequence"/>
</dbReference>
<protein>
    <submittedName>
        <fullName evidence="6">TetR/AcrR family transcriptional regulator</fullName>
    </submittedName>
</protein>
<feature type="DNA-binding region" description="H-T-H motif" evidence="4">
    <location>
        <begin position="43"/>
        <end position="62"/>
    </location>
</feature>
<evidence type="ECO:0000256" key="3">
    <source>
        <dbReference type="ARBA" id="ARBA00023163"/>
    </source>
</evidence>
<dbReference type="AlphaFoldDB" id="A0A3N0GW23"/>
<sequence length="214" mass="23239">MVLAMAEVKGSKPTRREKAAATRERMIAAAQAVFAEEGYVGARMTDIAARAGVAVQTLYFAFHTKGELLQACYDHAVLGPDRLPPAEQPFYAEVFKARSGRAALTAFARGNGIIVARVAALDQAARAATTEPDAVEVRERSEQLRRAGYRAIAEHVAVRFGLRSGLDVDGATDIMLVLGSGAPYLMLREYGWDDERYVAWVADALATQLLARPR</sequence>
<feature type="domain" description="HTH tetR-type" evidence="5">
    <location>
        <begin position="20"/>
        <end position="80"/>
    </location>
</feature>
<keyword evidence="3" id="KW-0804">Transcription</keyword>
<evidence type="ECO:0000256" key="1">
    <source>
        <dbReference type="ARBA" id="ARBA00023015"/>
    </source>
</evidence>
<organism evidence="6 7">
    <name type="scientific">Nocardioides pocheonensis</name>
    <dbReference type="NCBI Taxonomy" id="661485"/>
    <lineage>
        <taxon>Bacteria</taxon>
        <taxon>Bacillati</taxon>
        <taxon>Actinomycetota</taxon>
        <taxon>Actinomycetes</taxon>
        <taxon>Propionibacteriales</taxon>
        <taxon>Nocardioidaceae</taxon>
        <taxon>Nocardioides</taxon>
    </lineage>
</organism>
<dbReference type="EMBL" id="RJSF01000007">
    <property type="protein sequence ID" value="RNM16637.1"/>
    <property type="molecule type" value="Genomic_DNA"/>
</dbReference>
<dbReference type="InterPro" id="IPR001647">
    <property type="entry name" value="HTH_TetR"/>
</dbReference>
<comment type="caution">
    <text evidence="6">The sequence shown here is derived from an EMBL/GenBank/DDBJ whole genome shotgun (WGS) entry which is preliminary data.</text>
</comment>
<evidence type="ECO:0000313" key="7">
    <source>
        <dbReference type="Proteomes" id="UP000279994"/>
    </source>
</evidence>
<keyword evidence="2 4" id="KW-0238">DNA-binding</keyword>
<evidence type="ECO:0000259" key="5">
    <source>
        <dbReference type="PROSITE" id="PS50977"/>
    </source>
</evidence>
<keyword evidence="7" id="KW-1185">Reference proteome</keyword>